<comment type="caution">
    <text evidence="1">The sequence shown here is derived from an EMBL/GenBank/DDBJ whole genome shotgun (WGS) entry which is preliminary data.</text>
</comment>
<evidence type="ECO:0000313" key="2">
    <source>
        <dbReference type="Proteomes" id="UP001359485"/>
    </source>
</evidence>
<keyword evidence="2" id="KW-1185">Reference proteome</keyword>
<evidence type="ECO:0000313" key="1">
    <source>
        <dbReference type="EMBL" id="KAK6630376.1"/>
    </source>
</evidence>
<dbReference type="Proteomes" id="UP001359485">
    <property type="component" value="Unassembled WGS sequence"/>
</dbReference>
<gene>
    <name evidence="1" type="ORF">RUM44_005043</name>
</gene>
<sequence length="336" mass="37503">MTLTHACDMPQTVPSAGYNSPYCDYSAFTTDFDLSLLPESPESEVPLSPNNLSPYSYLYPSSPPMFSTNLEDGILCDSLGFVSVKSKVTGEVKAEFDDEPLHTPLKKSPSSGFFVEKKQKDEKFDYFMKNDEQISGEPLIPTTVQATANYFPLTIKEEPSFGLEFGHSDFQSIRSPPSPFAIKTEKVIDLKETVKESQYPKSPAKYEADSKQYATLRSLLKTSVSESGEATTEAKVDHQLLRSVLRDTSFQKKFNLKPFDLLKTENLIQPSEKDVKMEEENGSAKSVENNEIVEELTSEKIEPVFSLAIEQIRKDVDNTCNVLGISSGEYTTLSKV</sequence>
<name>A0ABR1AYJ3_POLSC</name>
<proteinExistence type="predicted"/>
<dbReference type="EMBL" id="JAWJWF010000008">
    <property type="protein sequence ID" value="KAK6630376.1"/>
    <property type="molecule type" value="Genomic_DNA"/>
</dbReference>
<reference evidence="1 2" key="1">
    <citation type="submission" date="2023-09" db="EMBL/GenBank/DDBJ databases">
        <title>Genomes of two closely related lineages of the louse Polyplax serrata with different host specificities.</title>
        <authorList>
            <person name="Martinu J."/>
            <person name="Tarabai H."/>
            <person name="Stefka J."/>
            <person name="Hypsa V."/>
        </authorList>
    </citation>
    <scope>NUCLEOTIDE SEQUENCE [LARGE SCALE GENOMIC DNA]</scope>
    <source>
        <strain evidence="1">98ZLc_SE</strain>
    </source>
</reference>
<protein>
    <submittedName>
        <fullName evidence="1">Uncharacterized protein</fullName>
    </submittedName>
</protein>
<accession>A0ABR1AYJ3</accession>
<organism evidence="1 2">
    <name type="scientific">Polyplax serrata</name>
    <name type="common">Common mouse louse</name>
    <dbReference type="NCBI Taxonomy" id="468196"/>
    <lineage>
        <taxon>Eukaryota</taxon>
        <taxon>Metazoa</taxon>
        <taxon>Ecdysozoa</taxon>
        <taxon>Arthropoda</taxon>
        <taxon>Hexapoda</taxon>
        <taxon>Insecta</taxon>
        <taxon>Pterygota</taxon>
        <taxon>Neoptera</taxon>
        <taxon>Paraneoptera</taxon>
        <taxon>Psocodea</taxon>
        <taxon>Troctomorpha</taxon>
        <taxon>Phthiraptera</taxon>
        <taxon>Anoplura</taxon>
        <taxon>Polyplacidae</taxon>
        <taxon>Polyplax</taxon>
    </lineage>
</organism>